<proteinExistence type="predicted"/>
<accession>A0A4U6TDF9</accession>
<dbReference type="AlphaFoldDB" id="A0A4U6TDF9"/>
<feature type="compositionally biased region" description="Basic and acidic residues" evidence="1">
    <location>
        <begin position="59"/>
        <end position="89"/>
    </location>
</feature>
<feature type="region of interest" description="Disordered" evidence="1">
    <location>
        <begin position="1"/>
        <end position="20"/>
    </location>
</feature>
<name>A0A4U6TDF9_SETVI</name>
<evidence type="ECO:0000313" key="3">
    <source>
        <dbReference type="Proteomes" id="UP000298652"/>
    </source>
</evidence>
<feature type="compositionally biased region" description="Low complexity" evidence="1">
    <location>
        <begin position="90"/>
        <end position="104"/>
    </location>
</feature>
<dbReference type="Gramene" id="TKV99521">
    <property type="protein sequence ID" value="TKV99521"/>
    <property type="gene ID" value="SEVIR_8G049501v2"/>
</dbReference>
<dbReference type="Proteomes" id="UP000298652">
    <property type="component" value="Chromosome 8"/>
</dbReference>
<feature type="region of interest" description="Disordered" evidence="1">
    <location>
        <begin position="59"/>
        <end position="176"/>
    </location>
</feature>
<organism evidence="2 3">
    <name type="scientific">Setaria viridis</name>
    <name type="common">Green bristlegrass</name>
    <name type="synonym">Setaria italica subsp. viridis</name>
    <dbReference type="NCBI Taxonomy" id="4556"/>
    <lineage>
        <taxon>Eukaryota</taxon>
        <taxon>Viridiplantae</taxon>
        <taxon>Streptophyta</taxon>
        <taxon>Embryophyta</taxon>
        <taxon>Tracheophyta</taxon>
        <taxon>Spermatophyta</taxon>
        <taxon>Magnoliopsida</taxon>
        <taxon>Liliopsida</taxon>
        <taxon>Poales</taxon>
        <taxon>Poaceae</taxon>
        <taxon>PACMAD clade</taxon>
        <taxon>Panicoideae</taxon>
        <taxon>Panicodae</taxon>
        <taxon>Paniceae</taxon>
        <taxon>Cenchrinae</taxon>
        <taxon>Setaria</taxon>
    </lineage>
</organism>
<reference evidence="2" key="1">
    <citation type="submission" date="2019-03" db="EMBL/GenBank/DDBJ databases">
        <title>WGS assembly of Setaria viridis.</title>
        <authorList>
            <person name="Huang P."/>
            <person name="Jenkins J."/>
            <person name="Grimwood J."/>
            <person name="Barry K."/>
            <person name="Healey A."/>
            <person name="Mamidi S."/>
            <person name="Sreedasyam A."/>
            <person name="Shu S."/>
            <person name="Feldman M."/>
            <person name="Wu J."/>
            <person name="Yu Y."/>
            <person name="Chen C."/>
            <person name="Johnson J."/>
            <person name="Rokhsar D."/>
            <person name="Baxter I."/>
            <person name="Schmutz J."/>
            <person name="Brutnell T."/>
            <person name="Kellogg E."/>
        </authorList>
    </citation>
    <scope>NUCLEOTIDE SEQUENCE [LARGE SCALE GENOMIC DNA]</scope>
</reference>
<evidence type="ECO:0008006" key="4">
    <source>
        <dbReference type="Google" id="ProtNLM"/>
    </source>
</evidence>
<feature type="compositionally biased region" description="Low complexity" evidence="1">
    <location>
        <begin position="167"/>
        <end position="176"/>
    </location>
</feature>
<evidence type="ECO:0000256" key="1">
    <source>
        <dbReference type="SAM" id="MobiDB-lite"/>
    </source>
</evidence>
<keyword evidence="3" id="KW-1185">Reference proteome</keyword>
<feature type="compositionally biased region" description="Basic residues" evidence="1">
    <location>
        <begin position="1"/>
        <end position="15"/>
    </location>
</feature>
<gene>
    <name evidence="2" type="ORF">SEVIR_8G049501v2</name>
</gene>
<sequence length="176" mass="18583">MPARRLRTGGGRRRVVQGGDGQVRDLDEHRLPLTILGLGGVDGEEHRLEAGERGWELGREPAEVERRQQGQERERGEAEVGVPGEERVVEPVAGGVVGAPAGPERAGERRVGCRGAEERARGAEESARMRDRACETDSHQDGLGSEAEAEGDGEAAPAPAEDGEGGIAATAAEEPR</sequence>
<dbReference type="EMBL" id="CM016559">
    <property type="protein sequence ID" value="TKV99521.1"/>
    <property type="molecule type" value="Genomic_DNA"/>
</dbReference>
<protein>
    <recommendedName>
        <fullName evidence="4">DUF834 domain-containing protein</fullName>
    </recommendedName>
</protein>
<evidence type="ECO:0000313" key="2">
    <source>
        <dbReference type="EMBL" id="TKV99521.1"/>
    </source>
</evidence>
<feature type="compositionally biased region" description="Basic and acidic residues" evidence="1">
    <location>
        <begin position="105"/>
        <end position="140"/>
    </location>
</feature>